<evidence type="ECO:0000313" key="10">
    <source>
        <dbReference type="Proteomes" id="UP000031465"/>
    </source>
</evidence>
<dbReference type="RefSeq" id="WP_011174982.1">
    <property type="nucleotide sequence ID" value="NZ_JAEMUB010000035.1"/>
</dbReference>
<dbReference type="GO" id="GO:0006412">
    <property type="term" value="P:translation"/>
    <property type="evidence" value="ECO:0007669"/>
    <property type="project" value="UniProtKB-UniRule"/>
</dbReference>
<dbReference type="PATRIC" id="fig|362787.3.peg.481"/>
<evidence type="ECO:0000256" key="4">
    <source>
        <dbReference type="ARBA" id="ARBA00022980"/>
    </source>
</evidence>
<proteinExistence type="inferred from homology"/>
<dbReference type="InterPro" id="IPR018102">
    <property type="entry name" value="Ribosomal_uS11_CS"/>
</dbReference>
<dbReference type="InterPro" id="IPR036967">
    <property type="entry name" value="Ribosomal_uS11_sf"/>
</dbReference>
<dbReference type="InterPro" id="IPR001971">
    <property type="entry name" value="Ribosomal_uS11"/>
</dbReference>
<dbReference type="GO" id="GO:0005840">
    <property type="term" value="C:ribosome"/>
    <property type="evidence" value="ECO:0007669"/>
    <property type="project" value="UniProtKB-KW"/>
</dbReference>
<comment type="caution">
    <text evidence="9">The sequence shown here is derived from an EMBL/GenBank/DDBJ whole genome shotgun (WGS) entry which is preliminary data.</text>
</comment>
<keyword evidence="2 7" id="KW-0699">rRNA-binding</keyword>
<organism evidence="9 10">
    <name type="scientific">Candidatus Protochlamydia amoebophila</name>
    <dbReference type="NCBI Taxonomy" id="362787"/>
    <lineage>
        <taxon>Bacteria</taxon>
        <taxon>Pseudomonadati</taxon>
        <taxon>Chlamydiota</taxon>
        <taxon>Chlamydiia</taxon>
        <taxon>Parachlamydiales</taxon>
        <taxon>Parachlamydiaceae</taxon>
        <taxon>Candidatus Protochlamydia</taxon>
    </lineage>
</organism>
<dbReference type="EMBL" id="JSAN01000030">
    <property type="protein sequence ID" value="KIC73375.1"/>
    <property type="molecule type" value="Genomic_DNA"/>
</dbReference>
<evidence type="ECO:0000256" key="3">
    <source>
        <dbReference type="ARBA" id="ARBA00022884"/>
    </source>
</evidence>
<dbReference type="PANTHER" id="PTHR11759">
    <property type="entry name" value="40S RIBOSOMAL PROTEIN S14/30S RIBOSOMAL PROTEIN S11"/>
    <property type="match status" value="1"/>
</dbReference>
<dbReference type="Gene3D" id="3.30.420.80">
    <property type="entry name" value="Ribosomal protein S11"/>
    <property type="match status" value="1"/>
</dbReference>
<dbReference type="PIRSF" id="PIRSF002131">
    <property type="entry name" value="Ribosomal_S11"/>
    <property type="match status" value="1"/>
</dbReference>
<comment type="similarity">
    <text evidence="1 7 8">Belongs to the universal ribosomal protein uS11 family.</text>
</comment>
<evidence type="ECO:0000256" key="8">
    <source>
        <dbReference type="RuleBase" id="RU003629"/>
    </source>
</evidence>
<keyword evidence="5 7" id="KW-0687">Ribonucleoprotein</keyword>
<reference evidence="9 10" key="1">
    <citation type="journal article" date="2014" name="Mol. Biol. Evol.">
        <title>Massive expansion of Ubiquitination-related gene families within the Chlamydiae.</title>
        <authorList>
            <person name="Domman D."/>
            <person name="Collingro A."/>
            <person name="Lagkouvardos I."/>
            <person name="Gehre L."/>
            <person name="Weinmaier T."/>
            <person name="Rattei T."/>
            <person name="Subtil A."/>
            <person name="Horn M."/>
        </authorList>
    </citation>
    <scope>NUCLEOTIDE SEQUENCE [LARGE SCALE GENOMIC DNA]</scope>
    <source>
        <strain evidence="9 10">EI2</strain>
    </source>
</reference>
<evidence type="ECO:0000256" key="6">
    <source>
        <dbReference type="ARBA" id="ARBA00035160"/>
    </source>
</evidence>
<sequence length="135" mass="14137">MSKQPATNKKPVKAKKKAFQNVPSGIAHVKATFNNTIIAITDPSGRVISWASAGKVNFSGSRKSSAFAATVAAQDAAKTASSLGMKEVEVNLKGPGAGRESAVRGLQSAGLTITAIRDTTPVPHNGCRPRKRRRV</sequence>
<evidence type="ECO:0000256" key="1">
    <source>
        <dbReference type="ARBA" id="ARBA00006194"/>
    </source>
</evidence>
<evidence type="ECO:0000256" key="5">
    <source>
        <dbReference type="ARBA" id="ARBA00023274"/>
    </source>
</evidence>
<dbReference type="Proteomes" id="UP000031465">
    <property type="component" value="Unassembled WGS sequence"/>
</dbReference>
<keyword evidence="3 7" id="KW-0694">RNA-binding</keyword>
<accession>A0A0C1JQ60</accession>
<comment type="subunit">
    <text evidence="7">Part of the 30S ribosomal subunit. Interacts with proteins S7 and S18. Binds to IF-3.</text>
</comment>
<protein>
    <recommendedName>
        <fullName evidence="6 7">Small ribosomal subunit protein uS11</fullName>
    </recommendedName>
</protein>
<dbReference type="FunFam" id="3.30.420.80:FF:000004">
    <property type="entry name" value="30S ribosomal protein S11"/>
    <property type="match status" value="1"/>
</dbReference>
<comment type="function">
    <text evidence="7">Located on the platform of the 30S subunit, it bridges several disparate RNA helices of the 16S rRNA. Forms part of the Shine-Dalgarno cleft in the 70S ribosome.</text>
</comment>
<dbReference type="NCBIfam" id="TIGR03632">
    <property type="entry name" value="uS11_bact"/>
    <property type="match status" value="1"/>
</dbReference>
<dbReference type="AlphaFoldDB" id="A0A0C1JQ60"/>
<dbReference type="InterPro" id="IPR019981">
    <property type="entry name" value="Ribosomal_uS11_bac-type"/>
</dbReference>
<evidence type="ECO:0000256" key="7">
    <source>
        <dbReference type="HAMAP-Rule" id="MF_01310"/>
    </source>
</evidence>
<dbReference type="Pfam" id="PF00411">
    <property type="entry name" value="Ribosomal_S11"/>
    <property type="match status" value="1"/>
</dbReference>
<dbReference type="SMR" id="A0A0C1JQ60"/>
<evidence type="ECO:0000256" key="2">
    <source>
        <dbReference type="ARBA" id="ARBA00022730"/>
    </source>
</evidence>
<dbReference type="GO" id="GO:0003735">
    <property type="term" value="F:structural constituent of ribosome"/>
    <property type="evidence" value="ECO:0007669"/>
    <property type="project" value="InterPro"/>
</dbReference>
<dbReference type="SUPFAM" id="SSF53137">
    <property type="entry name" value="Translational machinery components"/>
    <property type="match status" value="1"/>
</dbReference>
<dbReference type="OMA" id="KWGVAHI"/>
<evidence type="ECO:0000313" key="9">
    <source>
        <dbReference type="EMBL" id="KIC73375.1"/>
    </source>
</evidence>
<dbReference type="HAMAP" id="MF_01310">
    <property type="entry name" value="Ribosomal_uS11"/>
    <property type="match status" value="1"/>
</dbReference>
<dbReference type="NCBIfam" id="NF003698">
    <property type="entry name" value="PRK05309.1"/>
    <property type="match status" value="1"/>
</dbReference>
<dbReference type="GO" id="GO:1990904">
    <property type="term" value="C:ribonucleoprotein complex"/>
    <property type="evidence" value="ECO:0007669"/>
    <property type="project" value="UniProtKB-KW"/>
</dbReference>
<dbReference type="PROSITE" id="PS00054">
    <property type="entry name" value="RIBOSOMAL_S11"/>
    <property type="match status" value="1"/>
</dbReference>
<gene>
    <name evidence="7 9" type="primary">rpsK</name>
    <name evidence="9" type="ORF">DB44_BG00640</name>
</gene>
<name>A0A0C1JQ60_9BACT</name>
<dbReference type="GO" id="GO:0019843">
    <property type="term" value="F:rRNA binding"/>
    <property type="evidence" value="ECO:0007669"/>
    <property type="project" value="UniProtKB-UniRule"/>
</dbReference>
<keyword evidence="4 7" id="KW-0689">Ribosomal protein</keyword>